<organism evidence="1 2">
    <name type="scientific">Rhizopus delemar (strain RA 99-880 / ATCC MYA-4621 / FGSC 9543 / NRRL 43880)</name>
    <name type="common">Mucormycosis agent</name>
    <name type="synonym">Rhizopus arrhizus var. delemar</name>
    <dbReference type="NCBI Taxonomy" id="246409"/>
    <lineage>
        <taxon>Eukaryota</taxon>
        <taxon>Fungi</taxon>
        <taxon>Fungi incertae sedis</taxon>
        <taxon>Mucoromycota</taxon>
        <taxon>Mucoromycotina</taxon>
        <taxon>Mucoromycetes</taxon>
        <taxon>Mucorales</taxon>
        <taxon>Mucorineae</taxon>
        <taxon>Rhizopodaceae</taxon>
        <taxon>Rhizopus</taxon>
    </lineage>
</organism>
<dbReference type="EMBL" id="CH476751">
    <property type="protein sequence ID" value="EIE91780.1"/>
    <property type="molecule type" value="Genomic_DNA"/>
</dbReference>
<name>I1CTK0_RHIO9</name>
<dbReference type="VEuPathDB" id="FungiDB:RO3G_16491"/>
<dbReference type="RefSeq" id="XP_067527176.1">
    <property type="nucleotide sequence ID" value="XM_067671075.1"/>
</dbReference>
<reference evidence="1 2" key="1">
    <citation type="journal article" date="2009" name="PLoS Genet.">
        <title>Genomic analysis of the basal lineage fungus Rhizopus oryzae reveals a whole-genome duplication.</title>
        <authorList>
            <person name="Ma L.-J."/>
            <person name="Ibrahim A.S."/>
            <person name="Skory C."/>
            <person name="Grabherr M.G."/>
            <person name="Burger G."/>
            <person name="Butler M."/>
            <person name="Elias M."/>
            <person name="Idnurm A."/>
            <person name="Lang B.F."/>
            <person name="Sone T."/>
            <person name="Abe A."/>
            <person name="Calvo S.E."/>
            <person name="Corrochano L.M."/>
            <person name="Engels R."/>
            <person name="Fu J."/>
            <person name="Hansberg W."/>
            <person name="Kim J.-M."/>
            <person name="Kodira C.D."/>
            <person name="Koehrsen M.J."/>
            <person name="Liu B."/>
            <person name="Miranda-Saavedra D."/>
            <person name="O'Leary S."/>
            <person name="Ortiz-Castellanos L."/>
            <person name="Poulter R."/>
            <person name="Rodriguez-Romero J."/>
            <person name="Ruiz-Herrera J."/>
            <person name="Shen Y.-Q."/>
            <person name="Zeng Q."/>
            <person name="Galagan J."/>
            <person name="Birren B.W."/>
            <person name="Cuomo C.A."/>
            <person name="Wickes B.L."/>
        </authorList>
    </citation>
    <scope>NUCLEOTIDE SEQUENCE [LARGE SCALE GENOMIC DNA]</scope>
    <source>
        <strain evidence="2">RA 99-880 / ATCC MYA-4621 / FGSC 9543 / NRRL 43880</strain>
    </source>
</reference>
<keyword evidence="2" id="KW-1185">Reference proteome</keyword>
<dbReference type="AlphaFoldDB" id="I1CTK0"/>
<dbReference type="GeneID" id="93623456"/>
<sequence length="88" mass="10582">MDDEFANRLVRSMKRRLRELHNRTITLNKMTWNLILNNYPDRDSVDDFPFVSWLSRSVDWISFHPQVYRQSQSDVLLTYSLSILPPPK</sequence>
<protein>
    <submittedName>
        <fullName evidence="1">Uncharacterized protein</fullName>
    </submittedName>
</protein>
<evidence type="ECO:0000313" key="2">
    <source>
        <dbReference type="Proteomes" id="UP000009138"/>
    </source>
</evidence>
<gene>
    <name evidence="1" type="ORF">RO3G_16491</name>
</gene>
<proteinExistence type="predicted"/>
<evidence type="ECO:0000313" key="1">
    <source>
        <dbReference type="EMBL" id="EIE91780.1"/>
    </source>
</evidence>
<dbReference type="Proteomes" id="UP000009138">
    <property type="component" value="Unassembled WGS sequence"/>
</dbReference>
<dbReference type="OrthoDB" id="2232906at2759"/>
<dbReference type="InParanoid" id="I1CTK0"/>
<accession>I1CTK0</accession>